<organism evidence="1 2">
    <name type="scientific">Populus alba</name>
    <name type="common">White poplar</name>
    <dbReference type="NCBI Taxonomy" id="43335"/>
    <lineage>
        <taxon>Eukaryota</taxon>
        <taxon>Viridiplantae</taxon>
        <taxon>Streptophyta</taxon>
        <taxon>Embryophyta</taxon>
        <taxon>Tracheophyta</taxon>
        <taxon>Spermatophyta</taxon>
        <taxon>Magnoliopsida</taxon>
        <taxon>eudicotyledons</taxon>
        <taxon>Gunneridae</taxon>
        <taxon>Pentapetalae</taxon>
        <taxon>rosids</taxon>
        <taxon>fabids</taxon>
        <taxon>Malpighiales</taxon>
        <taxon>Salicaceae</taxon>
        <taxon>Saliceae</taxon>
        <taxon>Populus</taxon>
    </lineage>
</organism>
<dbReference type="EMBL" id="RCHU02000002">
    <property type="protein sequence ID" value="KAL3604461.1"/>
    <property type="molecule type" value="Genomic_DNA"/>
</dbReference>
<reference evidence="1 2" key="1">
    <citation type="journal article" date="2024" name="Plant Biotechnol. J.">
        <title>Genome and CRISPR/Cas9 system of a widespread forest tree (Populus alba) in the world.</title>
        <authorList>
            <person name="Liu Y.J."/>
            <person name="Jiang P.F."/>
            <person name="Han X.M."/>
            <person name="Li X.Y."/>
            <person name="Wang H.M."/>
            <person name="Wang Y.J."/>
            <person name="Wang X.X."/>
            <person name="Zeng Q.Y."/>
        </authorList>
    </citation>
    <scope>NUCLEOTIDE SEQUENCE [LARGE SCALE GENOMIC DNA]</scope>
    <source>
        <strain evidence="2">cv. PAL-ZL1</strain>
    </source>
</reference>
<proteinExistence type="predicted"/>
<evidence type="ECO:0000313" key="1">
    <source>
        <dbReference type="EMBL" id="KAL3604461.1"/>
    </source>
</evidence>
<sequence length="80" mass="9111">MKAILKPESTSLQQQWLTRQMHGNRHHHPFNTEFPFAQDSEFHDLAIAKHKCGHSITTSHRSGQGSSISEVPQETIVHEV</sequence>
<dbReference type="Proteomes" id="UP000309997">
    <property type="component" value="Unassembled WGS sequence"/>
</dbReference>
<accession>A0ACC4CT91</accession>
<protein>
    <submittedName>
        <fullName evidence="1">Uncharacterized protein</fullName>
    </submittedName>
</protein>
<evidence type="ECO:0000313" key="2">
    <source>
        <dbReference type="Proteomes" id="UP000309997"/>
    </source>
</evidence>
<gene>
    <name evidence="1" type="ORF">D5086_005320</name>
</gene>
<comment type="caution">
    <text evidence="1">The sequence shown here is derived from an EMBL/GenBank/DDBJ whole genome shotgun (WGS) entry which is preliminary data.</text>
</comment>
<name>A0ACC4CT91_POPAL</name>
<keyword evidence="2" id="KW-1185">Reference proteome</keyword>